<proteinExistence type="predicted"/>
<keyword evidence="2" id="KW-0812">Transmembrane</keyword>
<protein>
    <recommendedName>
        <fullName evidence="3">LysM domain-containing protein</fullName>
    </recommendedName>
</protein>
<keyword evidence="5" id="KW-1185">Reference proteome</keyword>
<evidence type="ECO:0000259" key="3">
    <source>
        <dbReference type="SMART" id="SM00257"/>
    </source>
</evidence>
<evidence type="ECO:0000313" key="4">
    <source>
        <dbReference type="EMBL" id="VBA37536.1"/>
    </source>
</evidence>
<dbReference type="SMART" id="SM00257">
    <property type="entry name" value="LysM"/>
    <property type="match status" value="1"/>
</dbReference>
<feature type="transmembrane region" description="Helical" evidence="2">
    <location>
        <begin position="70"/>
        <end position="91"/>
    </location>
</feature>
<evidence type="ECO:0000313" key="5">
    <source>
        <dbReference type="Proteomes" id="UP000273307"/>
    </source>
</evidence>
<reference evidence="4 5" key="1">
    <citation type="submission" date="2018-09" db="EMBL/GenBank/DDBJ databases">
        <authorList>
            <person name="Tagini F."/>
        </authorList>
    </citation>
    <scope>NUCLEOTIDE SEQUENCE [LARGE SCALE GENOMIC DNA]</scope>
    <source>
        <strain evidence="4 5">MK136</strain>
    </source>
</reference>
<dbReference type="EMBL" id="UPHP01000045">
    <property type="protein sequence ID" value="VBA37536.1"/>
    <property type="molecule type" value="Genomic_DNA"/>
</dbReference>
<feature type="domain" description="LysM" evidence="3">
    <location>
        <begin position="116"/>
        <end position="165"/>
    </location>
</feature>
<organism evidence="4 5">
    <name type="scientific">Mycobacterium attenuatum</name>
    <dbReference type="NCBI Taxonomy" id="2341086"/>
    <lineage>
        <taxon>Bacteria</taxon>
        <taxon>Bacillati</taxon>
        <taxon>Actinomycetota</taxon>
        <taxon>Actinomycetes</taxon>
        <taxon>Mycobacteriales</taxon>
        <taxon>Mycobacteriaceae</taxon>
        <taxon>Mycobacterium</taxon>
    </lineage>
</organism>
<name>A0A498PUW5_9MYCO</name>
<evidence type="ECO:0000256" key="2">
    <source>
        <dbReference type="SAM" id="Phobius"/>
    </source>
</evidence>
<dbReference type="AlphaFoldDB" id="A0A498PUW5"/>
<keyword evidence="2" id="KW-0472">Membrane</keyword>
<feature type="region of interest" description="Disordered" evidence="1">
    <location>
        <begin position="1"/>
        <end position="49"/>
    </location>
</feature>
<dbReference type="RefSeq" id="WP_122525335.1">
    <property type="nucleotide sequence ID" value="NZ_UPHP01000045.1"/>
</dbReference>
<dbReference type="Pfam" id="PF01476">
    <property type="entry name" value="LysM"/>
    <property type="match status" value="1"/>
</dbReference>
<keyword evidence="2" id="KW-1133">Transmembrane helix</keyword>
<sequence>MTLMQAIPARTRSVRRLTNGPVRDPLGAPAGRDRTVPPRRPGPSRPAGAPLCYRASGVAISTTAHRKRPVTAATTMGLAVLAGLITLWLGLMAHLGDLVNGSAADLSGRVPDRLAVVRVAAGESLQDIAARVAPDAPLRQVVDRIRELNDLDASMPAAGQTLIAPVG</sequence>
<dbReference type="OrthoDB" id="4751411at2"/>
<gene>
    <name evidence="4" type="ORF">LAUMK136_01981</name>
</gene>
<evidence type="ECO:0000256" key="1">
    <source>
        <dbReference type="SAM" id="MobiDB-lite"/>
    </source>
</evidence>
<dbReference type="Proteomes" id="UP000273307">
    <property type="component" value="Unassembled WGS sequence"/>
</dbReference>
<dbReference type="InterPro" id="IPR018392">
    <property type="entry name" value="LysM"/>
</dbReference>
<accession>A0A498PUW5</accession>